<sequence length="55" mass="5530">MLLVKSLVVSAIIAIVLAVIGVTAMMAALNPSATEVASNSSNGDPGVPPDFYGTR</sequence>
<protein>
    <recommendedName>
        <fullName evidence="5">DUF2613 family protein</fullName>
    </recommendedName>
</protein>
<name>A0A931FZS4_9ACTN</name>
<keyword evidence="4" id="KW-1185">Reference proteome</keyword>
<proteinExistence type="predicted"/>
<evidence type="ECO:0000256" key="1">
    <source>
        <dbReference type="SAM" id="MobiDB-lite"/>
    </source>
</evidence>
<comment type="caution">
    <text evidence="3">The sequence shown here is derived from an EMBL/GenBank/DDBJ whole genome shotgun (WGS) entry which is preliminary data.</text>
</comment>
<dbReference type="EMBL" id="JADQTO010000013">
    <property type="protein sequence ID" value="MBG0565062.1"/>
    <property type="molecule type" value="Genomic_DNA"/>
</dbReference>
<keyword evidence="2" id="KW-0472">Membrane</keyword>
<evidence type="ECO:0008006" key="5">
    <source>
        <dbReference type="Google" id="ProtNLM"/>
    </source>
</evidence>
<gene>
    <name evidence="3" type="ORF">I4J89_26785</name>
</gene>
<keyword evidence="2" id="KW-1133">Transmembrane helix</keyword>
<keyword evidence="2" id="KW-0812">Transmembrane</keyword>
<reference evidence="3" key="1">
    <citation type="submission" date="2020-11" db="EMBL/GenBank/DDBJ databases">
        <title>Isolation and identification of active actinomycetes.</title>
        <authorList>
            <person name="Sun X."/>
        </authorList>
    </citation>
    <scope>NUCLEOTIDE SEQUENCE</scope>
    <source>
        <strain evidence="3">NEAU-A11</strain>
    </source>
</reference>
<evidence type="ECO:0000313" key="4">
    <source>
        <dbReference type="Proteomes" id="UP000598146"/>
    </source>
</evidence>
<organism evidence="3 4">
    <name type="scientific">Actinoplanes aureus</name>
    <dbReference type="NCBI Taxonomy" id="2792083"/>
    <lineage>
        <taxon>Bacteria</taxon>
        <taxon>Bacillati</taxon>
        <taxon>Actinomycetota</taxon>
        <taxon>Actinomycetes</taxon>
        <taxon>Micromonosporales</taxon>
        <taxon>Micromonosporaceae</taxon>
        <taxon>Actinoplanes</taxon>
    </lineage>
</organism>
<accession>A0A931FZS4</accession>
<dbReference type="AlphaFoldDB" id="A0A931FZS4"/>
<evidence type="ECO:0000256" key="2">
    <source>
        <dbReference type="SAM" id="Phobius"/>
    </source>
</evidence>
<dbReference type="Proteomes" id="UP000598146">
    <property type="component" value="Unassembled WGS sequence"/>
</dbReference>
<dbReference type="RefSeq" id="WP_196416841.1">
    <property type="nucleotide sequence ID" value="NZ_JADQTO010000013.1"/>
</dbReference>
<evidence type="ECO:0000313" key="3">
    <source>
        <dbReference type="EMBL" id="MBG0565062.1"/>
    </source>
</evidence>
<feature type="region of interest" description="Disordered" evidence="1">
    <location>
        <begin position="35"/>
        <end position="55"/>
    </location>
</feature>
<feature type="transmembrane region" description="Helical" evidence="2">
    <location>
        <begin position="7"/>
        <end position="29"/>
    </location>
</feature>